<reference evidence="11" key="1">
    <citation type="submission" date="2022-11" db="UniProtKB">
        <authorList>
            <consortium name="WormBaseParasite"/>
        </authorList>
    </citation>
    <scope>IDENTIFICATION</scope>
</reference>
<comment type="similarity">
    <text evidence="2">Belongs to the inorganic phosphate transporter (PiT) (TC 2.A.20) family.</text>
</comment>
<name>A0A915D0D8_9BILA</name>
<dbReference type="GO" id="GO:0035435">
    <property type="term" value="P:phosphate ion transmembrane transport"/>
    <property type="evidence" value="ECO:0007669"/>
    <property type="project" value="TreeGrafter"/>
</dbReference>
<dbReference type="Pfam" id="PF01384">
    <property type="entry name" value="PHO4"/>
    <property type="match status" value="1"/>
</dbReference>
<dbReference type="PANTHER" id="PTHR11101">
    <property type="entry name" value="PHOSPHATE TRANSPORTER"/>
    <property type="match status" value="1"/>
</dbReference>
<dbReference type="AlphaFoldDB" id="A0A915D0D8"/>
<keyword evidence="5 8" id="KW-0812">Transmembrane</keyword>
<keyword evidence="3" id="KW-0813">Transport</keyword>
<evidence type="ECO:0000256" key="3">
    <source>
        <dbReference type="ARBA" id="ARBA00022448"/>
    </source>
</evidence>
<organism evidence="10 11">
    <name type="scientific">Ditylenchus dipsaci</name>
    <dbReference type="NCBI Taxonomy" id="166011"/>
    <lineage>
        <taxon>Eukaryota</taxon>
        <taxon>Metazoa</taxon>
        <taxon>Ecdysozoa</taxon>
        <taxon>Nematoda</taxon>
        <taxon>Chromadorea</taxon>
        <taxon>Rhabditida</taxon>
        <taxon>Tylenchina</taxon>
        <taxon>Tylenchomorpha</taxon>
        <taxon>Sphaerularioidea</taxon>
        <taxon>Anguinidae</taxon>
        <taxon>Anguininae</taxon>
        <taxon>Ditylenchus</taxon>
    </lineage>
</organism>
<dbReference type="GO" id="GO:0016020">
    <property type="term" value="C:membrane"/>
    <property type="evidence" value="ECO:0007669"/>
    <property type="project" value="UniProtKB-SubCell"/>
</dbReference>
<feature type="transmembrane region" description="Helical" evidence="8">
    <location>
        <begin position="76"/>
        <end position="95"/>
    </location>
</feature>
<keyword evidence="6 8" id="KW-1133">Transmembrane helix</keyword>
<dbReference type="GO" id="GO:0005315">
    <property type="term" value="F:phosphate transmembrane transporter activity"/>
    <property type="evidence" value="ECO:0007669"/>
    <property type="project" value="InterPro"/>
</dbReference>
<evidence type="ECO:0000313" key="10">
    <source>
        <dbReference type="Proteomes" id="UP000887574"/>
    </source>
</evidence>
<dbReference type="PANTHER" id="PTHR11101:SF80">
    <property type="entry name" value="PHOSPHATE TRANSPORTER"/>
    <property type="match status" value="1"/>
</dbReference>
<evidence type="ECO:0000256" key="1">
    <source>
        <dbReference type="ARBA" id="ARBA00004141"/>
    </source>
</evidence>
<keyword evidence="9" id="KW-0732">Signal</keyword>
<proteinExistence type="inferred from homology"/>
<feature type="chain" id="PRO_5036712283" evidence="9">
    <location>
        <begin position="23"/>
        <end position="127"/>
    </location>
</feature>
<dbReference type="Proteomes" id="UP000887574">
    <property type="component" value="Unplaced"/>
</dbReference>
<evidence type="ECO:0000256" key="5">
    <source>
        <dbReference type="ARBA" id="ARBA00022692"/>
    </source>
</evidence>
<evidence type="ECO:0000256" key="6">
    <source>
        <dbReference type="ARBA" id="ARBA00022989"/>
    </source>
</evidence>
<evidence type="ECO:0000256" key="7">
    <source>
        <dbReference type="ARBA" id="ARBA00023136"/>
    </source>
</evidence>
<dbReference type="WBParaSite" id="jg14501">
    <property type="protein sequence ID" value="jg14501"/>
    <property type="gene ID" value="jg14501"/>
</dbReference>
<feature type="signal peptide" evidence="9">
    <location>
        <begin position="1"/>
        <end position="22"/>
    </location>
</feature>
<comment type="subcellular location">
    <subcellularLocation>
        <location evidence="1">Membrane</location>
        <topology evidence="1">Multi-pass membrane protein</topology>
    </subcellularLocation>
</comment>
<keyword evidence="4" id="KW-0592">Phosphate transport</keyword>
<sequence length="127" mass="13905">MALKRLLTCQLAFAAFLGVSLAQGTIETTNTFQYEYLWALIVAFHLSFVFAFAMGANEVSNAFATSVSSGAISLRWAYVLATMVESAGGILLVGYKVLETLRFKVIDLSMYENNQNSFCGASCCTRR</sequence>
<keyword evidence="7 8" id="KW-0472">Membrane</keyword>
<evidence type="ECO:0000313" key="11">
    <source>
        <dbReference type="WBParaSite" id="jg14501"/>
    </source>
</evidence>
<evidence type="ECO:0000256" key="9">
    <source>
        <dbReference type="SAM" id="SignalP"/>
    </source>
</evidence>
<protein>
    <submittedName>
        <fullName evidence="11">Uncharacterized protein</fullName>
    </submittedName>
</protein>
<evidence type="ECO:0000256" key="8">
    <source>
        <dbReference type="SAM" id="Phobius"/>
    </source>
</evidence>
<keyword evidence="10" id="KW-1185">Reference proteome</keyword>
<accession>A0A915D0D8</accession>
<dbReference type="InterPro" id="IPR001204">
    <property type="entry name" value="Phos_transporter"/>
</dbReference>
<feature type="transmembrane region" description="Helical" evidence="8">
    <location>
        <begin position="38"/>
        <end position="56"/>
    </location>
</feature>
<evidence type="ECO:0000256" key="2">
    <source>
        <dbReference type="ARBA" id="ARBA00009916"/>
    </source>
</evidence>
<evidence type="ECO:0000256" key="4">
    <source>
        <dbReference type="ARBA" id="ARBA00022592"/>
    </source>
</evidence>